<comment type="subcellular location">
    <subcellularLocation>
        <location evidence="1">Cell membrane</location>
        <topology evidence="1">Multi-pass membrane protein</topology>
    </subcellularLocation>
</comment>
<keyword evidence="10" id="KW-1185">Reference proteome</keyword>
<keyword evidence="3" id="KW-0813">Transport</keyword>
<dbReference type="PANTHER" id="PTHR21716:SF53">
    <property type="entry name" value="PERMEASE PERM-RELATED"/>
    <property type="match status" value="1"/>
</dbReference>
<reference evidence="9" key="1">
    <citation type="submission" date="2022-12" db="EMBL/GenBank/DDBJ databases">
        <title>Genome sequence of SJ11.</title>
        <authorList>
            <person name="Woo H."/>
        </authorList>
    </citation>
    <scope>NUCLEOTIDE SEQUENCE</scope>
    <source>
        <strain evidence="9">SJ11</strain>
    </source>
</reference>
<feature type="transmembrane region" description="Helical" evidence="8">
    <location>
        <begin position="293"/>
        <end position="326"/>
    </location>
</feature>
<name>A0ABT4KTY1_9SPHI</name>
<protein>
    <submittedName>
        <fullName evidence="9">AI-2E family transporter</fullName>
    </submittedName>
</protein>
<accession>A0ABT4KTY1</accession>
<dbReference type="Pfam" id="PF01594">
    <property type="entry name" value="AI-2E_transport"/>
    <property type="match status" value="1"/>
</dbReference>
<gene>
    <name evidence="9" type="ORF">O0931_03635</name>
</gene>
<evidence type="ECO:0000313" key="10">
    <source>
        <dbReference type="Proteomes" id="UP001144341"/>
    </source>
</evidence>
<evidence type="ECO:0000256" key="1">
    <source>
        <dbReference type="ARBA" id="ARBA00004651"/>
    </source>
</evidence>
<feature type="transmembrane region" description="Helical" evidence="8">
    <location>
        <begin position="7"/>
        <end position="25"/>
    </location>
</feature>
<dbReference type="InterPro" id="IPR002549">
    <property type="entry name" value="AI-2E-like"/>
</dbReference>
<evidence type="ECO:0000256" key="7">
    <source>
        <dbReference type="ARBA" id="ARBA00023136"/>
    </source>
</evidence>
<dbReference type="EMBL" id="JAPWGL010000001">
    <property type="protein sequence ID" value="MCZ4222382.1"/>
    <property type="molecule type" value="Genomic_DNA"/>
</dbReference>
<proteinExistence type="inferred from homology"/>
<dbReference type="Proteomes" id="UP001144341">
    <property type="component" value="Unassembled WGS sequence"/>
</dbReference>
<keyword evidence="7 8" id="KW-0472">Membrane</keyword>
<feature type="transmembrane region" description="Helical" evidence="8">
    <location>
        <begin position="224"/>
        <end position="251"/>
    </location>
</feature>
<feature type="transmembrane region" description="Helical" evidence="8">
    <location>
        <begin position="60"/>
        <end position="80"/>
    </location>
</feature>
<sequence length="366" mass="40536">MVKNFPFYIKVPVILLGLVITVFIMSVLRDVLIPLAFAALIAILLNPLSNRLERRLPKIVSIILSMLIAVLVLFGVMYFLSSQIAHFFDNVDAMRQKLTELLHTIQQWLEHQFGITDKKQVEMLNEAAKNSKAMIGQTLTGVLGILSVVFLIPVYTFLIMLYKTLILNFIYEVFSEENTRKVAEILTETKAAIQSYIIGLLIETSIVAVLNSTALLILGVQNAILIGVIGAILNLLPYIGGIIAIALPVLMATLTTDGYTTQLLIIAAYALIQFIDNNILVPRIVSSKVQINALISIIIVLLGAALWGVPGMFLSIPFIAVLKIIFDRIDGLKPWGKLLGDTVPTEHMGQLKRMRRKKSTVSTEKN</sequence>
<feature type="transmembrane region" description="Helical" evidence="8">
    <location>
        <begin position="196"/>
        <end position="218"/>
    </location>
</feature>
<evidence type="ECO:0000256" key="4">
    <source>
        <dbReference type="ARBA" id="ARBA00022475"/>
    </source>
</evidence>
<evidence type="ECO:0000256" key="5">
    <source>
        <dbReference type="ARBA" id="ARBA00022692"/>
    </source>
</evidence>
<keyword evidence="5 8" id="KW-0812">Transmembrane</keyword>
<feature type="transmembrane region" description="Helical" evidence="8">
    <location>
        <begin position="139"/>
        <end position="162"/>
    </location>
</feature>
<dbReference type="RefSeq" id="WP_269414184.1">
    <property type="nucleotide sequence ID" value="NZ_JAPWGL010000001.1"/>
</dbReference>
<comment type="similarity">
    <text evidence="2">Belongs to the autoinducer-2 exporter (AI-2E) (TC 2.A.86) family.</text>
</comment>
<dbReference type="PANTHER" id="PTHR21716">
    <property type="entry name" value="TRANSMEMBRANE PROTEIN"/>
    <property type="match status" value="1"/>
</dbReference>
<organism evidence="9 10">
    <name type="scientific">Pedobacter rhodius</name>
    <dbReference type="NCBI Taxonomy" id="3004098"/>
    <lineage>
        <taxon>Bacteria</taxon>
        <taxon>Pseudomonadati</taxon>
        <taxon>Bacteroidota</taxon>
        <taxon>Sphingobacteriia</taxon>
        <taxon>Sphingobacteriales</taxon>
        <taxon>Sphingobacteriaceae</taxon>
        <taxon>Pedobacter</taxon>
    </lineage>
</organism>
<evidence type="ECO:0000256" key="3">
    <source>
        <dbReference type="ARBA" id="ARBA00022448"/>
    </source>
</evidence>
<evidence type="ECO:0000256" key="6">
    <source>
        <dbReference type="ARBA" id="ARBA00022989"/>
    </source>
</evidence>
<keyword evidence="6 8" id="KW-1133">Transmembrane helix</keyword>
<keyword evidence="4" id="KW-1003">Cell membrane</keyword>
<feature type="transmembrane region" description="Helical" evidence="8">
    <location>
        <begin position="263"/>
        <end position="281"/>
    </location>
</feature>
<evidence type="ECO:0000256" key="8">
    <source>
        <dbReference type="SAM" id="Phobius"/>
    </source>
</evidence>
<evidence type="ECO:0000313" key="9">
    <source>
        <dbReference type="EMBL" id="MCZ4222382.1"/>
    </source>
</evidence>
<evidence type="ECO:0000256" key="2">
    <source>
        <dbReference type="ARBA" id="ARBA00009773"/>
    </source>
</evidence>
<comment type="caution">
    <text evidence="9">The sequence shown here is derived from an EMBL/GenBank/DDBJ whole genome shotgun (WGS) entry which is preliminary data.</text>
</comment>